<dbReference type="InterPro" id="IPR050260">
    <property type="entry name" value="FAD-bd_OxRdtase"/>
</dbReference>
<keyword evidence="4" id="KW-0274">FAD</keyword>
<dbReference type="PRINTS" id="PR00411">
    <property type="entry name" value="PNDRDTASEI"/>
</dbReference>
<dbReference type="SUPFAM" id="SSF55424">
    <property type="entry name" value="FAD/NAD-linked reductases, dimerisation (C-terminal) domain"/>
    <property type="match status" value="1"/>
</dbReference>
<evidence type="ECO:0000313" key="6">
    <source>
        <dbReference type="EMBL" id="UOB20933.1"/>
    </source>
</evidence>
<dbReference type="InterPro" id="IPR036868">
    <property type="entry name" value="TusA-like_sf"/>
</dbReference>
<dbReference type="SMART" id="SM00450">
    <property type="entry name" value="RHOD"/>
    <property type="match status" value="1"/>
</dbReference>
<dbReference type="InterPro" id="IPR032836">
    <property type="entry name" value="DsrE2-like"/>
</dbReference>
<dbReference type="Pfam" id="PF13686">
    <property type="entry name" value="DrsE_2"/>
    <property type="match status" value="1"/>
</dbReference>
<keyword evidence="6" id="KW-0560">Oxidoreductase</keyword>
<dbReference type="GO" id="GO:0050451">
    <property type="term" value="F:CoA-disulfide reductase (NADPH) activity"/>
    <property type="evidence" value="ECO:0007669"/>
    <property type="project" value="UniProtKB-EC"/>
</dbReference>
<evidence type="ECO:0000259" key="5">
    <source>
        <dbReference type="PROSITE" id="PS50206"/>
    </source>
</evidence>
<dbReference type="Pfam" id="PF07992">
    <property type="entry name" value="Pyr_redox_2"/>
    <property type="match status" value="1"/>
</dbReference>
<reference evidence="6" key="1">
    <citation type="submission" date="2022-03" db="EMBL/GenBank/DDBJ databases">
        <authorList>
            <person name="Vrbovska V."/>
            <person name="Kovarovic V."/>
            <person name="Botka T."/>
            <person name="Pantucek R."/>
        </authorList>
    </citation>
    <scope>NUCLEOTIDE SEQUENCE</scope>
    <source>
        <strain evidence="6">CCM 2609</strain>
    </source>
</reference>
<proteinExistence type="inferred from homology"/>
<dbReference type="EC" id="1.8.1.14" evidence="6"/>
<dbReference type="PRINTS" id="PR00368">
    <property type="entry name" value="FADPNR"/>
</dbReference>
<dbReference type="InterPro" id="IPR004099">
    <property type="entry name" value="Pyr_nucl-diS_OxRdtase_dimer"/>
</dbReference>
<evidence type="ECO:0000256" key="3">
    <source>
        <dbReference type="ARBA" id="ARBA00022630"/>
    </source>
</evidence>
<dbReference type="PANTHER" id="PTHR43429">
    <property type="entry name" value="PYRIDINE NUCLEOTIDE-DISULFIDE OXIDOREDUCTASE DOMAIN-CONTAINING"/>
    <property type="match status" value="1"/>
</dbReference>
<reference evidence="6" key="2">
    <citation type="submission" date="2022-04" db="EMBL/GenBank/DDBJ databases">
        <title>Antimicrobial genetic elements in methicillin-resistant Macrococcus armenti.</title>
        <authorList>
            <person name="Keller J.E."/>
            <person name="Schwendener S."/>
            <person name="Pantucek R."/>
            <person name="Perreten V."/>
        </authorList>
    </citation>
    <scope>NUCLEOTIDE SEQUENCE</scope>
    <source>
        <strain evidence="6">CCM 2609</strain>
    </source>
</reference>
<dbReference type="Gene3D" id="3.40.250.10">
    <property type="entry name" value="Rhodanese-like domain"/>
    <property type="match status" value="1"/>
</dbReference>
<name>A0ABY4A187_9STAP</name>
<dbReference type="PROSITE" id="PS50206">
    <property type="entry name" value="RHODANESE_3"/>
    <property type="match status" value="1"/>
</dbReference>
<dbReference type="InterPro" id="IPR001455">
    <property type="entry name" value="TusA-like"/>
</dbReference>
<evidence type="ECO:0000313" key="7">
    <source>
        <dbReference type="Proteomes" id="UP000830343"/>
    </source>
</evidence>
<evidence type="ECO:0000256" key="4">
    <source>
        <dbReference type="ARBA" id="ARBA00022827"/>
    </source>
</evidence>
<dbReference type="NCBIfam" id="NF010037">
    <property type="entry name" value="PRK13512.1"/>
    <property type="match status" value="1"/>
</dbReference>
<keyword evidence="7" id="KW-1185">Reference proteome</keyword>
<comment type="similarity">
    <text evidence="2">Belongs to the class-III pyridine nucleotide-disulfide oxidoreductase family.</text>
</comment>
<dbReference type="InterPro" id="IPR023753">
    <property type="entry name" value="FAD/NAD-binding_dom"/>
</dbReference>
<dbReference type="EMBL" id="CP094348">
    <property type="protein sequence ID" value="UOB20933.1"/>
    <property type="molecule type" value="Genomic_DNA"/>
</dbReference>
<protein>
    <submittedName>
        <fullName evidence="6">CoA-disulfide reductase</fullName>
        <ecNumber evidence="6">1.8.1.14</ecNumber>
    </submittedName>
</protein>
<dbReference type="SUPFAM" id="SSF75169">
    <property type="entry name" value="DsrEFH-like"/>
    <property type="match status" value="1"/>
</dbReference>
<evidence type="ECO:0000256" key="1">
    <source>
        <dbReference type="ARBA" id="ARBA00001974"/>
    </source>
</evidence>
<evidence type="ECO:0000256" key="2">
    <source>
        <dbReference type="ARBA" id="ARBA00009130"/>
    </source>
</evidence>
<dbReference type="SUPFAM" id="SSF52821">
    <property type="entry name" value="Rhodanese/Cell cycle control phosphatase"/>
    <property type="match status" value="1"/>
</dbReference>
<comment type="cofactor">
    <cofactor evidence="1">
        <name>FAD</name>
        <dbReference type="ChEBI" id="CHEBI:57692"/>
    </cofactor>
</comment>
<keyword evidence="3" id="KW-0285">Flavoprotein</keyword>
<dbReference type="RefSeq" id="WP_243366228.1">
    <property type="nucleotide sequence ID" value="NZ_CP094348.1"/>
</dbReference>
<dbReference type="Gene3D" id="3.30.110.40">
    <property type="entry name" value="TusA-like domain"/>
    <property type="match status" value="1"/>
</dbReference>
<accession>A0ABY4A187</accession>
<organism evidence="6 7">
    <name type="scientific">Macrococcus armenti</name>
    <dbReference type="NCBI Taxonomy" id="2875764"/>
    <lineage>
        <taxon>Bacteria</taxon>
        <taxon>Bacillati</taxon>
        <taxon>Bacillota</taxon>
        <taxon>Bacilli</taxon>
        <taxon>Bacillales</taxon>
        <taxon>Staphylococcaceae</taxon>
        <taxon>Macrococcus</taxon>
    </lineage>
</organism>
<dbReference type="Gene3D" id="3.50.50.60">
    <property type="entry name" value="FAD/NAD(P)-binding domain"/>
    <property type="match status" value="2"/>
</dbReference>
<dbReference type="Gene3D" id="3.40.1260.10">
    <property type="entry name" value="DsrEFH-like"/>
    <property type="match status" value="1"/>
</dbReference>
<dbReference type="InterPro" id="IPR016156">
    <property type="entry name" value="FAD/NAD-linked_Rdtase_dimer_sf"/>
</dbReference>
<dbReference type="Pfam" id="PF01206">
    <property type="entry name" value="TusA"/>
    <property type="match status" value="1"/>
</dbReference>
<sequence>MRKIMIIGGVAGGASVAARLRRLNEQDEITIIERGPHVSFANCGLPYYIGDEIKDRDKLLIQTPELMNDRMNINVRTNTEATQINPDNKTVVLKTEHGVEEASYDILILSMGARAIEVPIEGAKQSHVFTLRNIPDMDKIKSYINKRNVKTASVVGGGFIGLEMAENLHALGIDVTLFELGNQVMPGMDKDMTKLLEAHMVQKGVNLKLNSSIKKINEKSVIAENGEEILSDMVIMAIGVVPESTIAEVAGIETGVKGAIKTNDVFETSIKAIYAIGDVAEVTHKISEQDVHIPLAWIANRQGRLLADHLNGKQIEKVKPIGTAIAKVFDLNAASTGLNERTLKAQGLDYRVVHVSGQSNATYYPGAEPMTIKALFSPEGKIYGAQIVGRKGVDKRIDLIASAMTFNQDIRRLSEIEIAYAPPFSSAKDPVNMVGYIAQNVIEDDMKLIQYDEINHYKQIIDVRELIEHEMGTIKGAKNIPLGTLRNRLDELDKNMPVAIFCQVGQRGYNAARILQNNGFNVVNLDGGYKHYKAMYEKVNPPEVKAVEQVQNEKITIKEQLMKNEDRRVIEASGLQCPGPILKVKENMDEMKDGEQLEIHVTDFGFCTDIEAWAKNTGNTMISNETKDGKVVAVVQKGNNLPVNVLNDKDGHQLVETKNGATMVVFSGDLDKALASFIIATGAASYGKEVTMFFTFWGLNVIKKPGVTVVKEGLDKMFSKMMPKHAGQLPISKMNMGGVGARMIRHVMNKKKVDSLETMIEKAQSMGVKMVACTMSMDIMAITKEELIDGVEYGGVATYLGDTEQSNLNLFI</sequence>
<dbReference type="InterPro" id="IPR001763">
    <property type="entry name" value="Rhodanese-like_dom"/>
</dbReference>
<dbReference type="PROSITE" id="PS01148">
    <property type="entry name" value="UPF0033"/>
    <property type="match status" value="1"/>
</dbReference>
<dbReference type="InterPro" id="IPR036873">
    <property type="entry name" value="Rhodanese-like_dom_sf"/>
</dbReference>
<dbReference type="Proteomes" id="UP000830343">
    <property type="component" value="Chromosome"/>
</dbReference>
<gene>
    <name evidence="6" type="ORF">MRZ06_02305</name>
</gene>
<feature type="domain" description="Rhodanese" evidence="5">
    <location>
        <begin position="459"/>
        <end position="541"/>
    </location>
</feature>
<dbReference type="Pfam" id="PF02852">
    <property type="entry name" value="Pyr_redox_dim"/>
    <property type="match status" value="1"/>
</dbReference>
<dbReference type="SUPFAM" id="SSF64307">
    <property type="entry name" value="SirA-like"/>
    <property type="match status" value="1"/>
</dbReference>
<dbReference type="InterPro" id="IPR036188">
    <property type="entry name" value="FAD/NAD-bd_sf"/>
</dbReference>
<dbReference type="Pfam" id="PF00581">
    <property type="entry name" value="Rhodanese"/>
    <property type="match status" value="1"/>
</dbReference>
<dbReference type="SUPFAM" id="SSF51905">
    <property type="entry name" value="FAD/NAD(P)-binding domain"/>
    <property type="match status" value="2"/>
</dbReference>
<dbReference type="InterPro" id="IPR027396">
    <property type="entry name" value="DsrEFH-like"/>
</dbReference>